<organism evidence="2 3">
    <name type="scientific">Ladona fulva</name>
    <name type="common">Scarce chaser dragonfly</name>
    <name type="synonym">Libellula fulva</name>
    <dbReference type="NCBI Taxonomy" id="123851"/>
    <lineage>
        <taxon>Eukaryota</taxon>
        <taxon>Metazoa</taxon>
        <taxon>Ecdysozoa</taxon>
        <taxon>Arthropoda</taxon>
        <taxon>Hexapoda</taxon>
        <taxon>Insecta</taxon>
        <taxon>Pterygota</taxon>
        <taxon>Palaeoptera</taxon>
        <taxon>Odonata</taxon>
        <taxon>Epiprocta</taxon>
        <taxon>Anisoptera</taxon>
        <taxon>Libelluloidea</taxon>
        <taxon>Libellulidae</taxon>
        <taxon>Ladona</taxon>
    </lineage>
</organism>
<proteinExistence type="predicted"/>
<keyword evidence="3" id="KW-1185">Reference proteome</keyword>
<protein>
    <submittedName>
        <fullName evidence="2">Uncharacterized protein</fullName>
    </submittedName>
</protein>
<reference evidence="2" key="2">
    <citation type="submission" date="2017-10" db="EMBL/GenBank/DDBJ databases">
        <title>Ladona fulva Genome sequencing and assembly.</title>
        <authorList>
            <person name="Murali S."/>
            <person name="Richards S."/>
            <person name="Bandaranaike D."/>
            <person name="Bellair M."/>
            <person name="Blankenburg K."/>
            <person name="Chao H."/>
            <person name="Dinh H."/>
            <person name="Doddapaneni H."/>
            <person name="Dugan-Rocha S."/>
            <person name="Elkadiri S."/>
            <person name="Gnanaolivu R."/>
            <person name="Hernandez B."/>
            <person name="Skinner E."/>
            <person name="Javaid M."/>
            <person name="Lee S."/>
            <person name="Li M."/>
            <person name="Ming W."/>
            <person name="Munidasa M."/>
            <person name="Muniz J."/>
            <person name="Nguyen L."/>
            <person name="Hughes D."/>
            <person name="Osuji N."/>
            <person name="Pu L.-L."/>
            <person name="Puazo M."/>
            <person name="Qu C."/>
            <person name="Quiroz J."/>
            <person name="Raj R."/>
            <person name="Weissenberger G."/>
            <person name="Xin Y."/>
            <person name="Zou X."/>
            <person name="Han Y."/>
            <person name="Worley K."/>
            <person name="Muzny D."/>
            <person name="Gibbs R."/>
        </authorList>
    </citation>
    <scope>NUCLEOTIDE SEQUENCE</scope>
    <source>
        <strain evidence="2">Sampled in the wild</strain>
    </source>
</reference>
<dbReference type="AlphaFoldDB" id="A0A8K0K3M1"/>
<keyword evidence="1" id="KW-0732">Signal</keyword>
<feature type="signal peptide" evidence="1">
    <location>
        <begin position="1"/>
        <end position="18"/>
    </location>
</feature>
<dbReference type="EMBL" id="KZ308335">
    <property type="protein sequence ID" value="KAG8227702.1"/>
    <property type="molecule type" value="Genomic_DNA"/>
</dbReference>
<dbReference type="Proteomes" id="UP000792457">
    <property type="component" value="Unassembled WGS sequence"/>
</dbReference>
<comment type="caution">
    <text evidence="2">The sequence shown here is derived from an EMBL/GenBank/DDBJ whole genome shotgun (WGS) entry which is preliminary data.</text>
</comment>
<feature type="chain" id="PRO_5035463627" evidence="1">
    <location>
        <begin position="19"/>
        <end position="140"/>
    </location>
</feature>
<sequence length="140" mass="14163">MAIVSLVFFAVLCATALAAPPKVAANNVSFTFDILPDAGELVTRLGSDCETGTVAHAESSSSSFSMVLPGGIAVSASFSEARAAAGSGPVGTPSPFRGRGVSVTGPNGVTYNIRAPVEADFKVEGPEGTRTVVQRQLPPP</sequence>
<dbReference type="OrthoDB" id="10451356at2759"/>
<reference evidence="2" key="1">
    <citation type="submission" date="2013-04" db="EMBL/GenBank/DDBJ databases">
        <authorList>
            <person name="Qu J."/>
            <person name="Murali S.C."/>
            <person name="Bandaranaike D."/>
            <person name="Bellair M."/>
            <person name="Blankenburg K."/>
            <person name="Chao H."/>
            <person name="Dinh H."/>
            <person name="Doddapaneni H."/>
            <person name="Downs B."/>
            <person name="Dugan-Rocha S."/>
            <person name="Elkadiri S."/>
            <person name="Gnanaolivu R.D."/>
            <person name="Hernandez B."/>
            <person name="Javaid M."/>
            <person name="Jayaseelan J.C."/>
            <person name="Lee S."/>
            <person name="Li M."/>
            <person name="Ming W."/>
            <person name="Munidasa M."/>
            <person name="Muniz J."/>
            <person name="Nguyen L."/>
            <person name="Ongeri F."/>
            <person name="Osuji N."/>
            <person name="Pu L.-L."/>
            <person name="Puazo M."/>
            <person name="Qu C."/>
            <person name="Quiroz J."/>
            <person name="Raj R."/>
            <person name="Weissenberger G."/>
            <person name="Xin Y."/>
            <person name="Zou X."/>
            <person name="Han Y."/>
            <person name="Richards S."/>
            <person name="Worley K."/>
            <person name="Muzny D."/>
            <person name="Gibbs R."/>
        </authorList>
    </citation>
    <scope>NUCLEOTIDE SEQUENCE</scope>
    <source>
        <strain evidence="2">Sampled in the wild</strain>
    </source>
</reference>
<evidence type="ECO:0000256" key="1">
    <source>
        <dbReference type="SAM" id="SignalP"/>
    </source>
</evidence>
<feature type="non-terminal residue" evidence="2">
    <location>
        <position position="1"/>
    </location>
</feature>
<accession>A0A8K0K3M1</accession>
<evidence type="ECO:0000313" key="2">
    <source>
        <dbReference type="EMBL" id="KAG8227702.1"/>
    </source>
</evidence>
<name>A0A8K0K3M1_LADFU</name>
<gene>
    <name evidence="2" type="ORF">J437_LFUL007984</name>
</gene>
<evidence type="ECO:0000313" key="3">
    <source>
        <dbReference type="Proteomes" id="UP000792457"/>
    </source>
</evidence>